<dbReference type="GO" id="GO:0046914">
    <property type="term" value="F:transition metal ion binding"/>
    <property type="evidence" value="ECO:0007669"/>
    <property type="project" value="InterPro"/>
</dbReference>
<organism evidence="3 4">
    <name type="scientific">Solibaculum mannosilyticum</name>
    <dbReference type="NCBI Taxonomy" id="2780922"/>
    <lineage>
        <taxon>Bacteria</taxon>
        <taxon>Bacillati</taxon>
        <taxon>Bacillota</taxon>
        <taxon>Clostridia</taxon>
        <taxon>Eubacteriales</taxon>
        <taxon>Oscillospiraceae</taxon>
        <taxon>Solibaculum</taxon>
    </lineage>
</organism>
<dbReference type="PANTHER" id="PTHR42954:SF2">
    <property type="entry name" value="FE(2+) TRANSPORT PROTEIN A"/>
    <property type="match status" value="1"/>
</dbReference>
<name>A0A7I8D3R6_9FIRM</name>
<dbReference type="EMBL" id="AP023321">
    <property type="protein sequence ID" value="BCI60392.1"/>
    <property type="molecule type" value="Genomic_DNA"/>
</dbReference>
<dbReference type="InterPro" id="IPR008988">
    <property type="entry name" value="Transcriptional_repressor_C"/>
</dbReference>
<dbReference type="Proteomes" id="UP000593890">
    <property type="component" value="Chromosome"/>
</dbReference>
<dbReference type="InterPro" id="IPR052713">
    <property type="entry name" value="FeoA"/>
</dbReference>
<protein>
    <recommendedName>
        <fullName evidence="2">Ferrous iron transporter FeoA-like domain-containing protein</fullName>
    </recommendedName>
</protein>
<accession>A0A7I8D3R6</accession>
<evidence type="ECO:0000259" key="2">
    <source>
        <dbReference type="SMART" id="SM00899"/>
    </source>
</evidence>
<dbReference type="Gene3D" id="2.30.30.90">
    <property type="match status" value="1"/>
</dbReference>
<keyword evidence="4" id="KW-1185">Reference proteome</keyword>
<dbReference type="RefSeq" id="WP_090263338.1">
    <property type="nucleotide sequence ID" value="NZ_AP023321.1"/>
</dbReference>
<dbReference type="KEGG" id="sman:C12CBH8_10310"/>
<gene>
    <name evidence="3" type="ORF">C12CBH8_10310</name>
</gene>
<dbReference type="SMART" id="SM00899">
    <property type="entry name" value="FeoA"/>
    <property type="match status" value="1"/>
</dbReference>
<dbReference type="Pfam" id="PF04023">
    <property type="entry name" value="FeoA"/>
    <property type="match status" value="1"/>
</dbReference>
<keyword evidence="1" id="KW-0408">Iron</keyword>
<proteinExistence type="predicted"/>
<dbReference type="InterPro" id="IPR038157">
    <property type="entry name" value="FeoA_core_dom"/>
</dbReference>
<evidence type="ECO:0000313" key="4">
    <source>
        <dbReference type="Proteomes" id="UP000593890"/>
    </source>
</evidence>
<feature type="domain" description="Ferrous iron transporter FeoA-like" evidence="2">
    <location>
        <begin position="6"/>
        <end position="78"/>
    </location>
</feature>
<dbReference type="SUPFAM" id="SSF50037">
    <property type="entry name" value="C-terminal domain of transcriptional repressors"/>
    <property type="match status" value="1"/>
</dbReference>
<evidence type="ECO:0000256" key="1">
    <source>
        <dbReference type="ARBA" id="ARBA00023004"/>
    </source>
</evidence>
<sequence length="98" mass="10860">MQTNCVPLCDLRIGQSGIVHDIHECGNWQRRMLDLGFIEGTPVKAILHSPSGDPVAYEVRGSVIALRKEQSSQILVECEPVEEVVPTRSYVSGASLWR</sequence>
<dbReference type="PANTHER" id="PTHR42954">
    <property type="entry name" value="FE(2+) TRANSPORT PROTEIN A"/>
    <property type="match status" value="1"/>
</dbReference>
<evidence type="ECO:0000313" key="3">
    <source>
        <dbReference type="EMBL" id="BCI60392.1"/>
    </source>
</evidence>
<reference evidence="4" key="1">
    <citation type="submission" date="2020-07" db="EMBL/GenBank/DDBJ databases">
        <title>Complete genome sequencing of Clostridia bacterium strain 12CBH8.</title>
        <authorList>
            <person name="Sakamoto M."/>
            <person name="Murakami T."/>
            <person name="Mori H."/>
        </authorList>
    </citation>
    <scope>NUCLEOTIDE SEQUENCE [LARGE SCALE GENOMIC DNA]</scope>
    <source>
        <strain evidence="4">12CBH8</strain>
    </source>
</reference>
<dbReference type="AlphaFoldDB" id="A0A7I8D3R6"/>
<dbReference type="InterPro" id="IPR007167">
    <property type="entry name" value="Fe-transptr_FeoA-like"/>
</dbReference>